<feature type="compositionally biased region" description="Low complexity" evidence="11">
    <location>
        <begin position="27"/>
        <end position="51"/>
    </location>
</feature>
<evidence type="ECO:0000313" key="15">
    <source>
        <dbReference type="Proteomes" id="UP001165082"/>
    </source>
</evidence>
<dbReference type="EC" id="6.3.4.21" evidence="3 10"/>
<dbReference type="Gene3D" id="3.20.140.10">
    <property type="entry name" value="nicotinate phosphoribosyltransferase"/>
    <property type="match status" value="1"/>
</dbReference>
<comment type="PTM">
    <text evidence="10">Transiently phosphorylated on a His residue during the reaction cycle. Phosphorylation strongly increases the affinity for substrates and increases the rate of nicotinate D-ribonucleotide production. Dephosphorylation regenerates the low-affinity form of the enzyme, leading to product release.</text>
</comment>
<gene>
    <name evidence="14" type="ORF">TrRE_jg13416</name>
</gene>
<dbReference type="CDD" id="cd01570">
    <property type="entry name" value="NAPRTase_A"/>
    <property type="match status" value="1"/>
</dbReference>
<dbReference type="SUPFAM" id="SSF54675">
    <property type="entry name" value="Nicotinate/Quinolinate PRTase N-terminal domain-like"/>
    <property type="match status" value="1"/>
</dbReference>
<dbReference type="AlphaFoldDB" id="A0A9W6ZWV5"/>
<dbReference type="InterPro" id="IPR040727">
    <property type="entry name" value="NAPRTase_N"/>
</dbReference>
<evidence type="ECO:0000256" key="8">
    <source>
        <dbReference type="ARBA" id="ARBA00023426"/>
    </source>
</evidence>
<evidence type="ECO:0000256" key="10">
    <source>
        <dbReference type="RuleBase" id="RU365100"/>
    </source>
</evidence>
<dbReference type="InterPro" id="IPR036068">
    <property type="entry name" value="Nicotinate_pribotase-like_C"/>
</dbReference>
<dbReference type="InterPro" id="IPR041619">
    <property type="entry name" value="NAPRTase_C"/>
</dbReference>
<dbReference type="GO" id="GO:0005829">
    <property type="term" value="C:cytosol"/>
    <property type="evidence" value="ECO:0007669"/>
    <property type="project" value="TreeGrafter"/>
</dbReference>
<dbReference type="GO" id="GO:0034355">
    <property type="term" value="P:NAD+ biosynthetic process via the salvage pathway"/>
    <property type="evidence" value="ECO:0007669"/>
    <property type="project" value="TreeGrafter"/>
</dbReference>
<evidence type="ECO:0000256" key="1">
    <source>
        <dbReference type="ARBA" id="ARBA00004952"/>
    </source>
</evidence>
<evidence type="ECO:0000313" key="14">
    <source>
        <dbReference type="EMBL" id="GMH59881.1"/>
    </source>
</evidence>
<comment type="similarity">
    <text evidence="2 10">Belongs to the NAPRTase family.</text>
</comment>
<dbReference type="Pfam" id="PF17956">
    <property type="entry name" value="NAPRTase_C"/>
    <property type="match status" value="1"/>
</dbReference>
<evidence type="ECO:0000256" key="3">
    <source>
        <dbReference type="ARBA" id="ARBA00013236"/>
    </source>
</evidence>
<comment type="pathway">
    <text evidence="1 10">Cofactor biosynthesis; NAD(+) biosynthesis; nicotinate D-ribonucleotide from nicotinate: step 1/1.</text>
</comment>
<proteinExistence type="inferred from homology"/>
<feature type="compositionally biased region" description="Polar residues" evidence="11">
    <location>
        <begin position="1"/>
        <end position="19"/>
    </location>
</feature>
<accession>A0A9W6ZWV5</accession>
<evidence type="ECO:0000256" key="11">
    <source>
        <dbReference type="SAM" id="MobiDB-lite"/>
    </source>
</evidence>
<comment type="function">
    <text evidence="8">Catalyzes the first step in the biosynthesis of NAD from nicotinic acid, the ATP-dependent synthesis of beta-nicotinate D-ribonucleotide from nicotinate and 5-phospho-D-ribose 1-phosphate. Helps prevent cellular oxidative stress via its role in NAD biosynthesis.</text>
</comment>
<evidence type="ECO:0000256" key="9">
    <source>
        <dbReference type="ARBA" id="ARBA00048668"/>
    </source>
</evidence>
<keyword evidence="4" id="KW-0597">Phosphoprotein</keyword>
<keyword evidence="6 10" id="KW-0662">Pyridine nucleotide biosynthesis</keyword>
<keyword evidence="15" id="KW-1185">Reference proteome</keyword>
<feature type="domain" description="Nicotinate phosphoribosyltransferase C-terminal" evidence="13">
    <location>
        <begin position="457"/>
        <end position="566"/>
    </location>
</feature>
<dbReference type="EMBL" id="BRXZ01002325">
    <property type="protein sequence ID" value="GMH59881.1"/>
    <property type="molecule type" value="Genomic_DNA"/>
</dbReference>
<name>A0A9W6ZWV5_9STRA</name>
<keyword evidence="5 10" id="KW-0436">Ligase</keyword>
<protein>
    <recommendedName>
        <fullName evidence="3 10">Nicotinate phosphoribosyltransferase</fullName>
        <ecNumber evidence="3 10">6.3.4.21</ecNumber>
    </recommendedName>
</protein>
<evidence type="ECO:0000256" key="4">
    <source>
        <dbReference type="ARBA" id="ARBA00022553"/>
    </source>
</evidence>
<feature type="region of interest" description="Disordered" evidence="11">
    <location>
        <begin position="1"/>
        <end position="64"/>
    </location>
</feature>
<dbReference type="Proteomes" id="UP001165082">
    <property type="component" value="Unassembled WGS sequence"/>
</dbReference>
<evidence type="ECO:0000259" key="13">
    <source>
        <dbReference type="Pfam" id="PF17956"/>
    </source>
</evidence>
<sequence>MKRKANVSSDVAPSNTQRDLSPGTGGVTTTSGAISGATSGANSGATSGTTSDDINLQNPPPPCSNPLVTPLLTDMYQLSMGLAYYRASTHQKSSTFELFFRKPPFSGEFCVFAGLDQVMSHLQNFKFSESQLLYIKELLPEADEAFINYLRNLSCSSLTVTSVLPGSLVFPRVPLITVSGPLGLCQLLETTLLTLINYPTLIATNATRFRLASGPSPTLLEFGLRRAQGPDGGYSASKYAILGGFDGTSNVTAGWMERGLKVSGTMAHSYVMSFSGWDGYCGDRAFADKAKEIRDKERAGTNEGELRAFIEYAQCFPNGFLALIDTYDTLGGVYNFCCVAVAMGMNGLKPVGVRLDSGDLAYLSRECRRIFDLFKATYPSLTFWDGLQVVASNDINEGVLVALGKQDHCITAYGIGTNLVTCQAQPALGCVYKLVEVEGEPRIKLSQDIEKVLIPGRKQCYRLIGSDGSPLLDLMQMEDETPPTPGARILARHPFEEQKRCFVTPTLVVPLTTVVWKDGRSQIPYPTIEGGRMRRKKEVEACREDHLRAHNPTPYKVSVSDGLYKFLHRIWLEEAPVVELS</sequence>
<dbReference type="PIRSF" id="PIRSF000484">
    <property type="entry name" value="NAPRT"/>
    <property type="match status" value="1"/>
</dbReference>
<dbReference type="InterPro" id="IPR006405">
    <property type="entry name" value="Nic_PRibTrfase_pncB"/>
</dbReference>
<evidence type="ECO:0000256" key="2">
    <source>
        <dbReference type="ARBA" id="ARBA00010897"/>
    </source>
</evidence>
<dbReference type="InterPro" id="IPR013785">
    <property type="entry name" value="Aldolase_TIM"/>
</dbReference>
<dbReference type="Gene3D" id="3.20.20.70">
    <property type="entry name" value="Aldolase class I"/>
    <property type="match status" value="1"/>
</dbReference>
<dbReference type="NCBIfam" id="TIGR01513">
    <property type="entry name" value="NAPRTase_put"/>
    <property type="match status" value="1"/>
</dbReference>
<keyword evidence="7 10" id="KW-0808">Transferase</keyword>
<dbReference type="OrthoDB" id="193380at2759"/>
<evidence type="ECO:0000259" key="12">
    <source>
        <dbReference type="Pfam" id="PF17767"/>
    </source>
</evidence>
<dbReference type="InterPro" id="IPR007229">
    <property type="entry name" value="Nic_PRibTrfase-Fam"/>
</dbReference>
<reference evidence="14" key="1">
    <citation type="submission" date="2022-07" db="EMBL/GenBank/DDBJ databases">
        <title>Genome analysis of Parmales, a sister group of diatoms, reveals the evolutionary specialization of diatoms from phago-mixotrophs to photoautotrophs.</title>
        <authorList>
            <person name="Ban H."/>
            <person name="Sato S."/>
            <person name="Yoshikawa S."/>
            <person name="Kazumasa Y."/>
            <person name="Nakamura Y."/>
            <person name="Ichinomiya M."/>
            <person name="Saitoh K."/>
            <person name="Sato N."/>
            <person name="Blanc-Mathieu R."/>
            <person name="Endo H."/>
            <person name="Kuwata A."/>
            <person name="Ogata H."/>
        </authorList>
    </citation>
    <scope>NUCLEOTIDE SEQUENCE</scope>
</reference>
<evidence type="ECO:0000256" key="6">
    <source>
        <dbReference type="ARBA" id="ARBA00022642"/>
    </source>
</evidence>
<evidence type="ECO:0000256" key="5">
    <source>
        <dbReference type="ARBA" id="ARBA00022598"/>
    </source>
</evidence>
<organism evidence="14 15">
    <name type="scientific">Triparma retinervis</name>
    <dbReference type="NCBI Taxonomy" id="2557542"/>
    <lineage>
        <taxon>Eukaryota</taxon>
        <taxon>Sar</taxon>
        <taxon>Stramenopiles</taxon>
        <taxon>Ochrophyta</taxon>
        <taxon>Bolidophyceae</taxon>
        <taxon>Parmales</taxon>
        <taxon>Triparmaceae</taxon>
        <taxon>Triparma</taxon>
    </lineage>
</organism>
<evidence type="ECO:0000256" key="7">
    <source>
        <dbReference type="ARBA" id="ARBA00022679"/>
    </source>
</evidence>
<dbReference type="Pfam" id="PF17767">
    <property type="entry name" value="NAPRTase_N"/>
    <property type="match status" value="1"/>
</dbReference>
<dbReference type="PANTHER" id="PTHR11098">
    <property type="entry name" value="NICOTINATE PHOSPHORIBOSYLTRANSFERASE"/>
    <property type="match status" value="1"/>
</dbReference>
<feature type="domain" description="Nicotinate phosphoribosyltransferase N-terminal" evidence="12">
    <location>
        <begin position="71"/>
        <end position="197"/>
    </location>
</feature>
<dbReference type="GO" id="GO:0016740">
    <property type="term" value="F:transferase activity"/>
    <property type="evidence" value="ECO:0007669"/>
    <property type="project" value="UniProtKB-KW"/>
</dbReference>
<comment type="catalytic activity">
    <reaction evidence="9 10">
        <text>5-phospho-alpha-D-ribose 1-diphosphate + nicotinate + ATP + H2O = nicotinate beta-D-ribonucleotide + ADP + phosphate + diphosphate</text>
        <dbReference type="Rhea" id="RHEA:36163"/>
        <dbReference type="ChEBI" id="CHEBI:15377"/>
        <dbReference type="ChEBI" id="CHEBI:30616"/>
        <dbReference type="ChEBI" id="CHEBI:32544"/>
        <dbReference type="ChEBI" id="CHEBI:33019"/>
        <dbReference type="ChEBI" id="CHEBI:43474"/>
        <dbReference type="ChEBI" id="CHEBI:57502"/>
        <dbReference type="ChEBI" id="CHEBI:58017"/>
        <dbReference type="ChEBI" id="CHEBI:456216"/>
        <dbReference type="EC" id="6.3.4.21"/>
    </reaction>
</comment>
<dbReference type="PANTHER" id="PTHR11098:SF1">
    <property type="entry name" value="NICOTINATE PHOSPHORIBOSYLTRANSFERASE"/>
    <property type="match status" value="1"/>
</dbReference>
<comment type="caution">
    <text evidence="14">The sequence shown here is derived from an EMBL/GenBank/DDBJ whole genome shotgun (WGS) entry which is preliminary data.</text>
</comment>
<dbReference type="SUPFAM" id="SSF51690">
    <property type="entry name" value="Nicotinate/Quinolinate PRTase C-terminal domain-like"/>
    <property type="match status" value="1"/>
</dbReference>
<dbReference type="GO" id="GO:0004516">
    <property type="term" value="F:nicotinate phosphoribosyltransferase activity"/>
    <property type="evidence" value="ECO:0007669"/>
    <property type="project" value="UniProtKB-UniRule"/>
</dbReference>